<reference evidence="2" key="1">
    <citation type="submission" date="2017-02" db="EMBL/GenBank/DDBJ databases">
        <authorList>
            <person name="Varghese N."/>
            <person name="Submissions S."/>
        </authorList>
    </citation>
    <scope>NUCLEOTIDE SEQUENCE [LARGE SCALE GENOMIC DNA]</scope>
    <source>
        <strain evidence="2">DSM 24091</strain>
    </source>
</reference>
<evidence type="ECO:0000313" key="1">
    <source>
        <dbReference type="EMBL" id="SKB60385.1"/>
    </source>
</evidence>
<accession>A0A1T5CLL4</accession>
<dbReference type="RefSeq" id="WP_079642401.1">
    <property type="nucleotide sequence ID" value="NZ_FUZF01000004.1"/>
</dbReference>
<name>A0A1T5CLL4_9SPHI</name>
<evidence type="ECO:0008006" key="3">
    <source>
        <dbReference type="Google" id="ProtNLM"/>
    </source>
</evidence>
<keyword evidence="2" id="KW-1185">Reference proteome</keyword>
<dbReference type="Proteomes" id="UP000190150">
    <property type="component" value="Unassembled WGS sequence"/>
</dbReference>
<gene>
    <name evidence="1" type="ORF">SAMN05660841_01430</name>
</gene>
<organism evidence="1 2">
    <name type="scientific">Sphingobacterium nematocida</name>
    <dbReference type="NCBI Taxonomy" id="1513896"/>
    <lineage>
        <taxon>Bacteria</taxon>
        <taxon>Pseudomonadati</taxon>
        <taxon>Bacteroidota</taxon>
        <taxon>Sphingobacteriia</taxon>
        <taxon>Sphingobacteriales</taxon>
        <taxon>Sphingobacteriaceae</taxon>
        <taxon>Sphingobacterium</taxon>
    </lineage>
</organism>
<proteinExistence type="predicted"/>
<sequence>MRKTTFKRTAMALLTTCLLFSCKKDDTPIAPINNNLPKDETWVIFNGNEKWSGGIYALGDNKAREINLSTVPFYQLGYSAGGRIVDNILYKKDGPAATDIGISKYKLEAGKFSNNGFIATPNNTYETNFLVVNDSEGYYWDLSAGGLKIQKFNPGTMQRTGEIDLSALSDGSPYEAAGQLILAKRDNKLFVDIQHGQRTSAWQITPKEQKAEIVVYDLASNKIDAVTSYPNATHLGLFADHVLWSIDEITKDLYMIAIGDMKSQKPESKILRIKKGETKFDQNFEIKISDYQYPSDFNRIFAHNNKIYTTISSRPTSYYGGGQHGVGYRKDIWYWNEIDVATKKATRLDMLPDNFYSYQNPFFHKEHIYFITNNSQENFAGAYQFNPKSGETKETFRLKGSGRLMGFNIINNK</sequence>
<protein>
    <recommendedName>
        <fullName evidence="3">DUF4374 domain-containing protein</fullName>
    </recommendedName>
</protein>
<dbReference type="AlphaFoldDB" id="A0A1T5CLL4"/>
<dbReference type="EMBL" id="FUZF01000004">
    <property type="protein sequence ID" value="SKB60385.1"/>
    <property type="molecule type" value="Genomic_DNA"/>
</dbReference>
<evidence type="ECO:0000313" key="2">
    <source>
        <dbReference type="Proteomes" id="UP000190150"/>
    </source>
</evidence>
<dbReference type="OrthoDB" id="1404180at2"/>
<dbReference type="STRING" id="1513896.SAMN05660841_01430"/>
<dbReference type="PROSITE" id="PS51257">
    <property type="entry name" value="PROKAR_LIPOPROTEIN"/>
    <property type="match status" value="1"/>
</dbReference>